<keyword evidence="3" id="KW-1185">Reference proteome</keyword>
<dbReference type="EMBL" id="JAKGSG010000025">
    <property type="protein sequence ID" value="MCF4120874.1"/>
    <property type="molecule type" value="Genomic_DNA"/>
</dbReference>
<dbReference type="Proteomes" id="UP001165405">
    <property type="component" value="Unassembled WGS sequence"/>
</dbReference>
<sequence length="194" mass="19765">MVTLLMCVSVAAGCSADGSGSPPDVTTTGPASTSPADGATTGLVGSWHRAQSCAEMLAAFEAAGLAGSHRGWLQGNFYGGEAGPAAGDPCEGAAGPLEHDHFFTDGGEFGSHDEIGEEVDGGDFEVVDDDTVSFPSHATEFGYDGELVVDYSIADDVVMFDVTLPEGCADECADAYAWALSAFASGPWDRGDVP</sequence>
<evidence type="ECO:0000313" key="3">
    <source>
        <dbReference type="Proteomes" id="UP001165405"/>
    </source>
</evidence>
<feature type="compositionally biased region" description="Polar residues" evidence="1">
    <location>
        <begin position="24"/>
        <end position="35"/>
    </location>
</feature>
<comment type="caution">
    <text evidence="2">The sequence shown here is derived from an EMBL/GenBank/DDBJ whole genome shotgun (WGS) entry which is preliminary data.</text>
</comment>
<evidence type="ECO:0000313" key="2">
    <source>
        <dbReference type="EMBL" id="MCF4120874.1"/>
    </source>
</evidence>
<reference evidence="2" key="1">
    <citation type="submission" date="2022-01" db="EMBL/GenBank/DDBJ databases">
        <title>Antribacter sp. nov., isolated from Guizhou of China.</title>
        <authorList>
            <person name="Chengliang C."/>
            <person name="Ya Z."/>
        </authorList>
    </citation>
    <scope>NUCLEOTIDE SEQUENCE</scope>
    <source>
        <strain evidence="2">KLBMP 9083</strain>
    </source>
</reference>
<proteinExistence type="predicted"/>
<gene>
    <name evidence="2" type="ORF">L1785_07765</name>
</gene>
<organism evidence="2 3">
    <name type="scientific">Antribacter soli</name>
    <dbReference type="NCBI Taxonomy" id="2910976"/>
    <lineage>
        <taxon>Bacteria</taxon>
        <taxon>Bacillati</taxon>
        <taxon>Actinomycetota</taxon>
        <taxon>Actinomycetes</taxon>
        <taxon>Micrococcales</taxon>
        <taxon>Promicromonosporaceae</taxon>
        <taxon>Antribacter</taxon>
    </lineage>
</organism>
<evidence type="ECO:0000256" key="1">
    <source>
        <dbReference type="SAM" id="MobiDB-lite"/>
    </source>
</evidence>
<dbReference type="RefSeq" id="WP_236088644.1">
    <property type="nucleotide sequence ID" value="NZ_JAKGSG010000025.1"/>
</dbReference>
<dbReference type="AlphaFoldDB" id="A0AA41QCF6"/>
<accession>A0AA41QCF6</accession>
<protein>
    <submittedName>
        <fullName evidence="2">Uncharacterized protein</fullName>
    </submittedName>
</protein>
<name>A0AA41QCF6_9MICO</name>
<feature type="region of interest" description="Disordered" evidence="1">
    <location>
        <begin position="15"/>
        <end position="40"/>
    </location>
</feature>